<gene>
    <name evidence="4" type="ORF">g.19410</name>
</gene>
<feature type="compositionally biased region" description="Acidic residues" evidence="2">
    <location>
        <begin position="1"/>
        <end position="10"/>
    </location>
</feature>
<dbReference type="Pfam" id="PF07713">
    <property type="entry name" value="DUF1604"/>
    <property type="match status" value="1"/>
</dbReference>
<feature type="compositionally biased region" description="Polar residues" evidence="2">
    <location>
        <begin position="650"/>
        <end position="659"/>
    </location>
</feature>
<feature type="region of interest" description="Disordered" evidence="2">
    <location>
        <begin position="564"/>
        <end position="600"/>
    </location>
</feature>
<feature type="region of interest" description="Disordered" evidence="2">
    <location>
        <begin position="1"/>
        <end position="27"/>
    </location>
</feature>
<reference evidence="4" key="1">
    <citation type="submission" date="2015-11" db="EMBL/GenBank/DDBJ databases">
        <title>De novo transcriptome assembly of four potential Pierce s Disease insect vectors from Arizona vineyards.</title>
        <authorList>
            <person name="Tassone E.E."/>
        </authorList>
    </citation>
    <scope>NUCLEOTIDE SEQUENCE</scope>
</reference>
<dbReference type="GO" id="GO:0003723">
    <property type="term" value="F:RNA binding"/>
    <property type="evidence" value="ECO:0007669"/>
    <property type="project" value="TreeGrafter"/>
</dbReference>
<comment type="similarity">
    <text evidence="1">Belongs to the GPATCH1 family.</text>
</comment>
<dbReference type="InterPro" id="IPR011666">
    <property type="entry name" value="DUF1604"/>
</dbReference>
<dbReference type="GO" id="GO:0005634">
    <property type="term" value="C:nucleus"/>
    <property type="evidence" value="ECO:0007669"/>
    <property type="project" value="TreeGrafter"/>
</dbReference>
<feature type="compositionally biased region" description="Basic and acidic residues" evidence="2">
    <location>
        <begin position="577"/>
        <end position="586"/>
    </location>
</feature>
<dbReference type="PROSITE" id="PS50174">
    <property type="entry name" value="G_PATCH"/>
    <property type="match status" value="1"/>
</dbReference>
<dbReference type="EMBL" id="GECZ01007019">
    <property type="protein sequence ID" value="JAS62750.1"/>
    <property type="molecule type" value="Transcribed_RNA"/>
</dbReference>
<feature type="compositionally biased region" description="Basic and acidic residues" evidence="2">
    <location>
        <begin position="800"/>
        <end position="811"/>
    </location>
</feature>
<feature type="non-terminal residue" evidence="4">
    <location>
        <position position="838"/>
    </location>
</feature>
<feature type="region of interest" description="Disordered" evidence="2">
    <location>
        <begin position="750"/>
        <end position="838"/>
    </location>
</feature>
<dbReference type="PANTHER" id="PTHR13384:SF19">
    <property type="entry name" value="G PATCH DOMAIN-CONTAINING PROTEIN 1"/>
    <property type="match status" value="1"/>
</dbReference>
<evidence type="ECO:0000259" key="3">
    <source>
        <dbReference type="PROSITE" id="PS50174"/>
    </source>
</evidence>
<feature type="compositionally biased region" description="Polar residues" evidence="2">
    <location>
        <begin position="362"/>
        <end position="375"/>
    </location>
</feature>
<dbReference type="Pfam" id="PF26093">
    <property type="entry name" value="HTH_TGH"/>
    <property type="match status" value="1"/>
</dbReference>
<feature type="region of interest" description="Disordered" evidence="2">
    <location>
        <begin position="71"/>
        <end position="131"/>
    </location>
</feature>
<proteinExistence type="inferred from homology"/>
<feature type="domain" description="G-patch" evidence="3">
    <location>
        <begin position="148"/>
        <end position="168"/>
    </location>
</feature>
<dbReference type="InterPro" id="IPR000467">
    <property type="entry name" value="G_patch_dom"/>
</dbReference>
<dbReference type="PANTHER" id="PTHR13384">
    <property type="entry name" value="G PATCH DOMAIN-CONTAINING PROTEIN 1"/>
    <property type="match status" value="1"/>
</dbReference>
<feature type="compositionally biased region" description="Polar residues" evidence="2">
    <location>
        <begin position="564"/>
        <end position="576"/>
    </location>
</feature>
<evidence type="ECO:0000256" key="1">
    <source>
        <dbReference type="ARBA" id="ARBA00008600"/>
    </source>
</evidence>
<feature type="compositionally biased region" description="Basic and acidic residues" evidence="2">
    <location>
        <begin position="698"/>
        <end position="715"/>
    </location>
</feature>
<name>A0A1B6GK39_9HEMI</name>
<dbReference type="AlphaFoldDB" id="A0A1B6GK39"/>
<evidence type="ECO:0000313" key="4">
    <source>
        <dbReference type="EMBL" id="JAS62750.1"/>
    </source>
</evidence>
<sequence>MSGESDDEDFVVYGTPLDPIDEDTIPKKRPVTIEDQVAKDKYGRRRFHGAFTGGFSAGFFNTVGSLEGWKPSQFTSSRSTKSQSKVQRPEDFMDEEDMEEHGIAPRVLRPTGDYRSSEGTSRKRQLTQFSDGPIPGVPVLRTLLEPIRETVGIKLLMKMGWRPGQGVGPRLLMSEKSAVRKFQSQAKVYGCALPGQDQRNGSDSEESGDETFNQDVTFAPDDLEPFVVKPKDNSYGLGYSGLDRRPVLSHVSLFEPTGPSLVMEEKKKKVSIRGQAFGVGAFEGEDEDIYATEDMSQYDFALDTPRMSADKRKQERNSRLALPSPASDVLEGFVLCSVPVVRKRYAPPTLPPGFTPHHQSRVSRFNSGPSSSGTVRLSANERAVMVNELTAEMPQDKPKPVEVERSSTTFRPFVADPDKQVRYEQFLTLSKQGQPDELKRLQPFTMTEWERERERAEFEQAARLYRPLSAAFSDRFVSAGQPDSTDPLAPVERSSSIDQDIKNAAKCKMFGKLTRRLSEWQPHSILCKRFNIPQPGVRSSGNNPKASRPKFSVFNFLDAAPFNTPSVSSEQTSTQKMEVDTLKSDLEVSPNPPPSTSSVIQSNIEATVSQDKDVDQLVESTNKMDLFKAIFLSSSDESDGEEEKSEKPASQEQPSVTERQVSKEPSAAEVNVLRNTSPPRGIFANLDLVHLTSQKKKSVVEQDKKEEVNKIRESSPPKGIFSNIDLAALGKKDQPRSLETCESTVTVNVRNDVNLENSQSQMHESNMYGPALPSSITKPQSRPHGVRRDASSGSEDDWVELDRSSDSEHSQTRSSKKKNKKSHRKSKKHKEKKHKRKK</sequence>
<feature type="region of interest" description="Disordered" evidence="2">
    <location>
        <begin position="190"/>
        <end position="216"/>
    </location>
</feature>
<feature type="compositionally biased region" description="Polar residues" evidence="2">
    <location>
        <begin position="750"/>
        <end position="764"/>
    </location>
</feature>
<organism evidence="4">
    <name type="scientific">Cuerna arida</name>
    <dbReference type="NCBI Taxonomy" id="1464854"/>
    <lineage>
        <taxon>Eukaryota</taxon>
        <taxon>Metazoa</taxon>
        <taxon>Ecdysozoa</taxon>
        <taxon>Arthropoda</taxon>
        <taxon>Hexapoda</taxon>
        <taxon>Insecta</taxon>
        <taxon>Pterygota</taxon>
        <taxon>Neoptera</taxon>
        <taxon>Paraneoptera</taxon>
        <taxon>Hemiptera</taxon>
        <taxon>Auchenorrhyncha</taxon>
        <taxon>Membracoidea</taxon>
        <taxon>Cicadellidae</taxon>
        <taxon>Cicadellinae</taxon>
        <taxon>Proconiini</taxon>
        <taxon>Cuerna</taxon>
    </lineage>
</organism>
<dbReference type="GO" id="GO:0006397">
    <property type="term" value="P:mRNA processing"/>
    <property type="evidence" value="ECO:0007669"/>
    <property type="project" value="InterPro"/>
</dbReference>
<dbReference type="Pfam" id="PF01585">
    <property type="entry name" value="G-patch"/>
    <property type="match status" value="1"/>
</dbReference>
<evidence type="ECO:0000256" key="2">
    <source>
        <dbReference type="SAM" id="MobiDB-lite"/>
    </source>
</evidence>
<feature type="region of interest" description="Disordered" evidence="2">
    <location>
        <begin position="351"/>
        <end position="375"/>
    </location>
</feature>
<feature type="region of interest" description="Disordered" evidence="2">
    <location>
        <begin position="694"/>
        <end position="718"/>
    </location>
</feature>
<accession>A0A1B6GK39</accession>
<feature type="compositionally biased region" description="Basic residues" evidence="2">
    <location>
        <begin position="814"/>
        <end position="838"/>
    </location>
</feature>
<protein>
    <recommendedName>
        <fullName evidence="3">G-patch domain-containing protein</fullName>
    </recommendedName>
</protein>
<feature type="compositionally biased region" description="Polar residues" evidence="2">
    <location>
        <begin position="72"/>
        <end position="86"/>
    </location>
</feature>
<feature type="region of interest" description="Disordered" evidence="2">
    <location>
        <begin position="633"/>
        <end position="681"/>
    </location>
</feature>